<protein>
    <submittedName>
        <fullName evidence="2">Uncharacterized protein</fullName>
    </submittedName>
</protein>
<name>A0A7S3L5A4_9STRA</name>
<feature type="region of interest" description="Disordered" evidence="1">
    <location>
        <begin position="13"/>
        <end position="34"/>
    </location>
</feature>
<dbReference type="EMBL" id="HBIM01010080">
    <property type="protein sequence ID" value="CAE0411049.1"/>
    <property type="molecule type" value="Transcribed_RNA"/>
</dbReference>
<sequence length="247" mass="27805">MVVDYRQAYFKRGAGTSKSTSSPSSTADTSNPLRVSLQRTGSALRILERCGSLCRLTSGRNLLGRSSKSVNGAVTDDLNDSFSSTQWNEESFNMLSSSASSSNNLTDALKLQEKIQNQIEHSQKQRDTYQVQVDRNIELALARLENGGGTATRSALVSMRRVHHLRAYLNHFVATESQLVALYRQIEEMLGHDDNNDNHTDMLDLEHVSNEVRRIEEMANIRPAVTERTDFELSRELRQLNDGRRAM</sequence>
<proteinExistence type="predicted"/>
<dbReference type="AlphaFoldDB" id="A0A7S3L5A4"/>
<organism evidence="2">
    <name type="scientific">Amphora coffeiformis</name>
    <dbReference type="NCBI Taxonomy" id="265554"/>
    <lineage>
        <taxon>Eukaryota</taxon>
        <taxon>Sar</taxon>
        <taxon>Stramenopiles</taxon>
        <taxon>Ochrophyta</taxon>
        <taxon>Bacillariophyta</taxon>
        <taxon>Bacillariophyceae</taxon>
        <taxon>Bacillariophycidae</taxon>
        <taxon>Thalassiophysales</taxon>
        <taxon>Catenulaceae</taxon>
        <taxon>Amphora</taxon>
    </lineage>
</organism>
<reference evidence="2" key="1">
    <citation type="submission" date="2021-01" db="EMBL/GenBank/DDBJ databases">
        <authorList>
            <person name="Corre E."/>
            <person name="Pelletier E."/>
            <person name="Niang G."/>
            <person name="Scheremetjew M."/>
            <person name="Finn R."/>
            <person name="Kale V."/>
            <person name="Holt S."/>
            <person name="Cochrane G."/>
            <person name="Meng A."/>
            <person name="Brown T."/>
            <person name="Cohen L."/>
        </authorList>
    </citation>
    <scope>NUCLEOTIDE SEQUENCE</scope>
    <source>
        <strain evidence="2">CCMP127</strain>
    </source>
</reference>
<feature type="compositionally biased region" description="Low complexity" evidence="1">
    <location>
        <begin position="16"/>
        <end position="30"/>
    </location>
</feature>
<evidence type="ECO:0000313" key="2">
    <source>
        <dbReference type="EMBL" id="CAE0411049.1"/>
    </source>
</evidence>
<accession>A0A7S3L5A4</accession>
<evidence type="ECO:0000256" key="1">
    <source>
        <dbReference type="SAM" id="MobiDB-lite"/>
    </source>
</evidence>
<gene>
    <name evidence="2" type="ORF">ACOF00016_LOCUS8449</name>
</gene>